<dbReference type="SMART" id="SM00320">
    <property type="entry name" value="WD40"/>
    <property type="match status" value="5"/>
</dbReference>
<name>A0A4P9XCD3_9FUNG</name>
<feature type="repeat" description="WD" evidence="10">
    <location>
        <begin position="228"/>
        <end position="265"/>
    </location>
</feature>
<dbReference type="Proteomes" id="UP000274922">
    <property type="component" value="Unassembled WGS sequence"/>
</dbReference>
<evidence type="ECO:0000256" key="4">
    <source>
        <dbReference type="ARBA" id="ARBA00022574"/>
    </source>
</evidence>
<dbReference type="GO" id="GO:1904263">
    <property type="term" value="P:positive regulation of TORC1 signaling"/>
    <property type="evidence" value="ECO:0007669"/>
    <property type="project" value="TreeGrafter"/>
</dbReference>
<evidence type="ECO:0008006" key="14">
    <source>
        <dbReference type="Google" id="ProtNLM"/>
    </source>
</evidence>
<keyword evidence="9" id="KW-0539">Nucleus</keyword>
<keyword evidence="4 10" id="KW-0853">WD repeat</keyword>
<dbReference type="GO" id="GO:0035859">
    <property type="term" value="C:Seh1-associated complex"/>
    <property type="evidence" value="ECO:0007669"/>
    <property type="project" value="TreeGrafter"/>
</dbReference>
<feature type="repeat" description="WD" evidence="10">
    <location>
        <begin position="296"/>
        <end position="332"/>
    </location>
</feature>
<feature type="repeat" description="WD" evidence="10">
    <location>
        <begin position="54"/>
        <end position="88"/>
    </location>
</feature>
<dbReference type="GO" id="GO:0005198">
    <property type="term" value="F:structural molecule activity"/>
    <property type="evidence" value="ECO:0007669"/>
    <property type="project" value="InterPro"/>
</dbReference>
<dbReference type="OrthoDB" id="5566198at2759"/>
<keyword evidence="3" id="KW-0813">Transport</keyword>
<evidence type="ECO:0000256" key="5">
    <source>
        <dbReference type="ARBA" id="ARBA00022737"/>
    </source>
</evidence>
<dbReference type="AlphaFoldDB" id="A0A4P9XCD3"/>
<comment type="similarity">
    <text evidence="2">Belongs to the WD repeat SEC13 family.</text>
</comment>
<sequence length="405" mass="43783">MEDIIAFDAGHEDLLHDLAYDFYGLRLMTCSSDQRLRLWAFDEAAGTWVPRDAWKAHDAPVLRVVWAHPEFGSIVASCSMDRTVRIWQEFEAVPRLPGYDHAALPATDAAAAAGPYGPSPWIERARLADARAPVHAIAFAPPHLGFQLASAAADGLVRIYHASHPAWTLMEEIEVVPVALRSQEARICLDWCPARHVPAMMFKTSGHDWNPMIYRISAQNRWKGYEVLAGHTDLVTDVAWAPNLGRTYHLIATACRDGHVRIYKLTPKPPPGHLFGGDEGPPHRGHRFVVTLVADLSDHAAEVWQVRWNVTGTILASAGDDGTVRNWKAASGGSGGWRCLSIINAEVASAQAAPSTGTGGAAPGLSGLPAGIEQSPRDAYGHEPTGPPAMTPFGAHGGGYGYGYH</sequence>
<dbReference type="EMBL" id="ML014129">
    <property type="protein sequence ID" value="RKP03072.1"/>
    <property type="molecule type" value="Genomic_DNA"/>
</dbReference>
<accession>A0A4P9XCD3</accession>
<dbReference type="Gene3D" id="2.130.10.10">
    <property type="entry name" value="YVTN repeat-like/Quinoprotein amine dehydrogenase"/>
    <property type="match status" value="1"/>
</dbReference>
<dbReference type="InterPro" id="IPR037363">
    <property type="entry name" value="Sec13/Seh1_fam"/>
</dbReference>
<proteinExistence type="inferred from homology"/>
<evidence type="ECO:0000256" key="7">
    <source>
        <dbReference type="ARBA" id="ARBA00022927"/>
    </source>
</evidence>
<evidence type="ECO:0000256" key="3">
    <source>
        <dbReference type="ARBA" id="ARBA00022448"/>
    </source>
</evidence>
<dbReference type="PROSITE" id="PS50294">
    <property type="entry name" value="WD_REPEATS_REGION"/>
    <property type="match status" value="1"/>
</dbReference>
<evidence type="ECO:0000256" key="10">
    <source>
        <dbReference type="PROSITE-ProRule" id="PRU00221"/>
    </source>
</evidence>
<dbReference type="GO" id="GO:0031080">
    <property type="term" value="C:nuclear pore outer ring"/>
    <property type="evidence" value="ECO:0007669"/>
    <property type="project" value="TreeGrafter"/>
</dbReference>
<evidence type="ECO:0000256" key="11">
    <source>
        <dbReference type="SAM" id="MobiDB-lite"/>
    </source>
</evidence>
<dbReference type="PANTHER" id="PTHR11024">
    <property type="entry name" value="NUCLEAR PORE COMPLEX PROTEIN SEC13 / SEH1 FAMILY MEMBER"/>
    <property type="match status" value="1"/>
</dbReference>
<comment type="subcellular location">
    <subcellularLocation>
        <location evidence="1">Nucleus</location>
        <location evidence="1">Nuclear pore complex</location>
    </subcellularLocation>
</comment>
<feature type="repeat" description="WD" evidence="10">
    <location>
        <begin position="8"/>
        <end position="39"/>
    </location>
</feature>
<protein>
    <recommendedName>
        <fullName evidence="14">WD40 repeat-like protein</fullName>
    </recommendedName>
</protein>
<evidence type="ECO:0000256" key="1">
    <source>
        <dbReference type="ARBA" id="ARBA00004567"/>
    </source>
</evidence>
<evidence type="ECO:0000256" key="9">
    <source>
        <dbReference type="ARBA" id="ARBA00023242"/>
    </source>
</evidence>
<organism evidence="12 13">
    <name type="scientific">Caulochytrium protostelioides</name>
    <dbReference type="NCBI Taxonomy" id="1555241"/>
    <lineage>
        <taxon>Eukaryota</taxon>
        <taxon>Fungi</taxon>
        <taxon>Fungi incertae sedis</taxon>
        <taxon>Chytridiomycota</taxon>
        <taxon>Chytridiomycota incertae sedis</taxon>
        <taxon>Chytridiomycetes</taxon>
        <taxon>Caulochytriales</taxon>
        <taxon>Caulochytriaceae</taxon>
        <taxon>Caulochytrium</taxon>
    </lineage>
</organism>
<evidence type="ECO:0000313" key="12">
    <source>
        <dbReference type="EMBL" id="RKP03072.1"/>
    </source>
</evidence>
<keyword evidence="8" id="KW-0906">Nuclear pore complex</keyword>
<gene>
    <name evidence="12" type="ORF">CXG81DRAFT_10010</name>
</gene>
<dbReference type="SUPFAM" id="SSF50978">
    <property type="entry name" value="WD40 repeat-like"/>
    <property type="match status" value="1"/>
</dbReference>
<keyword evidence="6" id="KW-0509">mRNA transport</keyword>
<keyword evidence="7" id="KW-0653">Protein transport</keyword>
<dbReference type="PANTHER" id="PTHR11024:SF3">
    <property type="entry name" value="NUCLEOPORIN SEH1"/>
    <property type="match status" value="1"/>
</dbReference>
<dbReference type="InterPro" id="IPR001680">
    <property type="entry name" value="WD40_rpt"/>
</dbReference>
<reference evidence="13" key="1">
    <citation type="journal article" date="2018" name="Nat. Microbiol.">
        <title>Leveraging single-cell genomics to expand the fungal tree of life.</title>
        <authorList>
            <person name="Ahrendt S.R."/>
            <person name="Quandt C.A."/>
            <person name="Ciobanu D."/>
            <person name="Clum A."/>
            <person name="Salamov A."/>
            <person name="Andreopoulos B."/>
            <person name="Cheng J.F."/>
            <person name="Woyke T."/>
            <person name="Pelin A."/>
            <person name="Henrissat B."/>
            <person name="Reynolds N.K."/>
            <person name="Benny G.L."/>
            <person name="Smith M.E."/>
            <person name="James T.Y."/>
            <person name="Grigoriev I.V."/>
        </authorList>
    </citation>
    <scope>NUCLEOTIDE SEQUENCE [LARGE SCALE GENOMIC DNA]</scope>
    <source>
        <strain evidence="13">ATCC 52028</strain>
    </source>
</reference>
<evidence type="ECO:0000256" key="8">
    <source>
        <dbReference type="ARBA" id="ARBA00023132"/>
    </source>
</evidence>
<dbReference type="InterPro" id="IPR015943">
    <property type="entry name" value="WD40/YVTN_repeat-like_dom_sf"/>
</dbReference>
<dbReference type="GO" id="GO:0015031">
    <property type="term" value="P:protein transport"/>
    <property type="evidence" value="ECO:0007669"/>
    <property type="project" value="UniProtKB-KW"/>
</dbReference>
<dbReference type="STRING" id="1555241.A0A4P9XCD3"/>
<dbReference type="Pfam" id="PF00400">
    <property type="entry name" value="WD40"/>
    <property type="match status" value="4"/>
</dbReference>
<feature type="region of interest" description="Disordered" evidence="11">
    <location>
        <begin position="353"/>
        <end position="393"/>
    </location>
</feature>
<evidence type="ECO:0000313" key="13">
    <source>
        <dbReference type="Proteomes" id="UP000274922"/>
    </source>
</evidence>
<dbReference type="InterPro" id="IPR036322">
    <property type="entry name" value="WD40_repeat_dom_sf"/>
</dbReference>
<evidence type="ECO:0000256" key="6">
    <source>
        <dbReference type="ARBA" id="ARBA00022816"/>
    </source>
</evidence>
<keyword evidence="13" id="KW-1185">Reference proteome</keyword>
<keyword evidence="8" id="KW-0811">Translocation</keyword>
<dbReference type="GO" id="GO:0051028">
    <property type="term" value="P:mRNA transport"/>
    <property type="evidence" value="ECO:0007669"/>
    <property type="project" value="UniProtKB-KW"/>
</dbReference>
<dbReference type="GO" id="GO:0034198">
    <property type="term" value="P:cellular response to amino acid starvation"/>
    <property type="evidence" value="ECO:0007669"/>
    <property type="project" value="TreeGrafter"/>
</dbReference>
<dbReference type="PROSITE" id="PS50082">
    <property type="entry name" value="WD_REPEATS_2"/>
    <property type="match status" value="4"/>
</dbReference>
<evidence type="ECO:0000256" key="2">
    <source>
        <dbReference type="ARBA" id="ARBA00010102"/>
    </source>
</evidence>
<keyword evidence="5" id="KW-0677">Repeat</keyword>